<evidence type="ECO:0000313" key="3">
    <source>
        <dbReference type="Proteomes" id="UP000483261"/>
    </source>
</evidence>
<keyword evidence="3" id="KW-1185">Reference proteome</keyword>
<reference evidence="2 3" key="1">
    <citation type="submission" date="2020-02" db="EMBL/GenBank/DDBJ databases">
        <title>Whole-genome analyses of novel actinobacteria.</title>
        <authorList>
            <person name="Sahin N."/>
        </authorList>
    </citation>
    <scope>NUCLEOTIDE SEQUENCE [LARGE SCALE GENOMIC DNA]</scope>
    <source>
        <strain evidence="2 3">KC13</strain>
    </source>
</reference>
<sequence>MTTSPIQEHPTAVRAELRIRLDNSFQAGPVDGAWWPQSRDLQTEAADLVDHFPHRIGRISRLLFSRPDWDSIVGQPSIRKIRAARGIVKVGSFPSDDTHIMILAMATGDRLRLLVVPHDTAPELAARIMEQAADDRNTHRPAQLLGLSGPDQSQIGEQIWDDDGGAS</sequence>
<proteinExistence type="predicted"/>
<gene>
    <name evidence="2" type="ORF">G5C66_19665</name>
</gene>
<organism evidence="2 3">
    <name type="scientific">Nocardioides turkmenicus</name>
    <dbReference type="NCBI Taxonomy" id="2711220"/>
    <lineage>
        <taxon>Bacteria</taxon>
        <taxon>Bacillati</taxon>
        <taxon>Actinomycetota</taxon>
        <taxon>Actinomycetes</taxon>
        <taxon>Propionibacteriales</taxon>
        <taxon>Nocardioidaceae</taxon>
        <taxon>Nocardioides</taxon>
    </lineage>
</organism>
<accession>A0A6M1R5M9</accession>
<evidence type="ECO:0000313" key="2">
    <source>
        <dbReference type="EMBL" id="NGN94942.1"/>
    </source>
</evidence>
<comment type="caution">
    <text evidence="2">The sequence shown here is derived from an EMBL/GenBank/DDBJ whole genome shotgun (WGS) entry which is preliminary data.</text>
</comment>
<dbReference type="RefSeq" id="WP_165112621.1">
    <property type="nucleotide sequence ID" value="NZ_JAALAA010000018.1"/>
</dbReference>
<name>A0A6M1R5M9_9ACTN</name>
<dbReference type="EMBL" id="JAALAA010000018">
    <property type="protein sequence ID" value="NGN94942.1"/>
    <property type="molecule type" value="Genomic_DNA"/>
</dbReference>
<dbReference type="AlphaFoldDB" id="A0A6M1R5M9"/>
<evidence type="ECO:0000256" key="1">
    <source>
        <dbReference type="SAM" id="MobiDB-lite"/>
    </source>
</evidence>
<protein>
    <submittedName>
        <fullName evidence="2">Uncharacterized protein</fullName>
    </submittedName>
</protein>
<dbReference type="Proteomes" id="UP000483261">
    <property type="component" value="Unassembled WGS sequence"/>
</dbReference>
<feature type="region of interest" description="Disordered" evidence="1">
    <location>
        <begin position="135"/>
        <end position="167"/>
    </location>
</feature>
<dbReference type="InterPro" id="IPR046036">
    <property type="entry name" value="DUF5994"/>
</dbReference>
<dbReference type="Pfam" id="PF19457">
    <property type="entry name" value="DUF5994"/>
    <property type="match status" value="1"/>
</dbReference>